<dbReference type="Proteomes" id="UP000318582">
    <property type="component" value="Unassembled WGS sequence"/>
</dbReference>
<evidence type="ECO:0000313" key="3">
    <source>
        <dbReference type="Proteomes" id="UP000318582"/>
    </source>
</evidence>
<organism evidence="2 3">
    <name type="scientific">Powellomyces hirtus</name>
    <dbReference type="NCBI Taxonomy" id="109895"/>
    <lineage>
        <taxon>Eukaryota</taxon>
        <taxon>Fungi</taxon>
        <taxon>Fungi incertae sedis</taxon>
        <taxon>Chytridiomycota</taxon>
        <taxon>Chytridiomycota incertae sedis</taxon>
        <taxon>Chytridiomycetes</taxon>
        <taxon>Spizellomycetales</taxon>
        <taxon>Powellomycetaceae</taxon>
        <taxon>Powellomyces</taxon>
    </lineage>
</organism>
<dbReference type="STRING" id="109895.A0A507E167"/>
<comment type="caution">
    <text evidence="2">The sequence shown here is derived from an EMBL/GenBank/DDBJ whole genome shotgun (WGS) entry which is preliminary data.</text>
</comment>
<evidence type="ECO:0008006" key="4">
    <source>
        <dbReference type="Google" id="ProtNLM"/>
    </source>
</evidence>
<keyword evidence="3" id="KW-1185">Reference proteome</keyword>
<feature type="region of interest" description="Disordered" evidence="1">
    <location>
        <begin position="147"/>
        <end position="184"/>
    </location>
</feature>
<feature type="compositionally biased region" description="Polar residues" evidence="1">
    <location>
        <begin position="300"/>
        <end position="317"/>
    </location>
</feature>
<feature type="region of interest" description="Disordered" evidence="1">
    <location>
        <begin position="300"/>
        <end position="322"/>
    </location>
</feature>
<reference evidence="2 3" key="1">
    <citation type="journal article" date="2019" name="Sci. Rep.">
        <title>Comparative genomics of chytrid fungi reveal insights into the obligate biotrophic and pathogenic lifestyle of Synchytrium endobioticum.</title>
        <authorList>
            <person name="van de Vossenberg B.T.L.H."/>
            <person name="Warris S."/>
            <person name="Nguyen H.D.T."/>
            <person name="van Gent-Pelzer M.P.E."/>
            <person name="Joly D.L."/>
            <person name="van de Geest H.C."/>
            <person name="Bonants P.J.M."/>
            <person name="Smith D.S."/>
            <person name="Levesque C.A."/>
            <person name="van der Lee T.A.J."/>
        </authorList>
    </citation>
    <scope>NUCLEOTIDE SEQUENCE [LARGE SCALE GENOMIC DNA]</scope>
    <source>
        <strain evidence="2 3">CBS 809.83</strain>
    </source>
</reference>
<sequence length="706" mass="78383">MQHIVDLNSESRGYGSLPVSKVGSRSGSGRRKATSAGKVPKVAKGLIIGPSVNHKPAYLPILHAELLSFKLGRLEDAQSKAQARHPSPTHHAHHFVALPSLGKAKKHVVRAHSEHNLSLRGPPKGAKQAWNSANTVELGEVLRNALSRRSDPEMHQRGKGNKDGGLRTASRMGSGRSSRVHSRPISAKLSGLSNDISVIGGMPPVCQRPPSATIYRTAFSPQPEQSTFLSTSPSRPRSAGTFSFVDNKDNAGAVNHRFFAPTADDEAHSAFFFKNDHDMQFHLQEAKTFLYEQKENKVRFSNGQDPTQSSDQTSLRTQSRRGKAKEVVVARIEEPAIQQPSEPEVLVPLVSDNPEEFVEELHPFRDEPVMVQFELEPTRDPTPEPTPEPPMDEPMEPKMLLDTEPAVESVPASSQQSLPMKPSRPSTSGASRLNDRIDEFPATVEPYIEPLATLPEIAVPSQGIRVVPRKTAALPGNVEPIIIKDNWNLRERELLRAHGCIATSVLEKYVNALHTQTALNEMLVQNKILCYKTRNEDLIGKMARKQRRDNISQGKNLHLWTAPGTARPSSTPLVRAFRNLSLRSALNPQLTASSCLKRSTGVPSWSGPGVAGTLIHLRCESTWGRTKVASKRKTKKHKLKNHGGAVARWMVSGDGVFKRAQAGRRHLNRKMRVWKRKSKKRRVLATTTQKKTLKKLIPYWKKHYLR</sequence>
<proteinExistence type="predicted"/>
<protein>
    <recommendedName>
        <fullName evidence="4">50S ribosomal protein L35</fullName>
    </recommendedName>
</protein>
<dbReference type="SUPFAM" id="SSF143034">
    <property type="entry name" value="L35p-like"/>
    <property type="match status" value="1"/>
</dbReference>
<gene>
    <name evidence="2" type="ORF">PhCBS80983_g03722</name>
</gene>
<feature type="compositionally biased region" description="Basic and acidic residues" evidence="1">
    <location>
        <begin position="148"/>
        <end position="165"/>
    </location>
</feature>
<feature type="region of interest" description="Disordered" evidence="1">
    <location>
        <begin position="375"/>
        <end position="432"/>
    </location>
</feature>
<dbReference type="EMBL" id="QEAQ01000050">
    <property type="protein sequence ID" value="TPX57594.1"/>
    <property type="molecule type" value="Genomic_DNA"/>
</dbReference>
<evidence type="ECO:0000256" key="1">
    <source>
        <dbReference type="SAM" id="MobiDB-lite"/>
    </source>
</evidence>
<accession>A0A507E167</accession>
<name>A0A507E167_9FUNG</name>
<feature type="compositionally biased region" description="Polar residues" evidence="1">
    <location>
        <begin position="411"/>
        <end position="431"/>
    </location>
</feature>
<dbReference type="Gene3D" id="4.10.410.60">
    <property type="match status" value="1"/>
</dbReference>
<dbReference type="AlphaFoldDB" id="A0A507E167"/>
<evidence type="ECO:0000313" key="2">
    <source>
        <dbReference type="EMBL" id="TPX57594.1"/>
    </source>
</evidence>
<feature type="region of interest" description="Disordered" evidence="1">
    <location>
        <begin position="15"/>
        <end position="39"/>
    </location>
</feature>
<dbReference type="InterPro" id="IPR037229">
    <property type="entry name" value="Ribosomal_bL35_sf"/>
</dbReference>